<evidence type="ECO:0000313" key="4">
    <source>
        <dbReference type="Proteomes" id="UP001501475"/>
    </source>
</evidence>
<gene>
    <name evidence="3" type="ORF">GCM10009810_00960</name>
</gene>
<dbReference type="EMBL" id="BAAAPN010000003">
    <property type="protein sequence ID" value="GAA1744110.1"/>
    <property type="molecule type" value="Genomic_DNA"/>
</dbReference>
<sequence>MTVDPDEVIAWMRERLAAYKCPKSVDVVDALPRNPSGKILKRECALPTGPAETARSPEVPPPPSGR</sequence>
<feature type="domain" description="AMP-binding enzyme C-terminal" evidence="2">
    <location>
        <begin position="5"/>
        <end position="38"/>
    </location>
</feature>
<organism evidence="3 4">
    <name type="scientific">Nostocoides vanveenii</name>
    <dbReference type="NCBI Taxonomy" id="330835"/>
    <lineage>
        <taxon>Bacteria</taxon>
        <taxon>Bacillati</taxon>
        <taxon>Actinomycetota</taxon>
        <taxon>Actinomycetes</taxon>
        <taxon>Micrococcales</taxon>
        <taxon>Intrasporangiaceae</taxon>
        <taxon>Nostocoides</taxon>
    </lineage>
</organism>
<feature type="region of interest" description="Disordered" evidence="1">
    <location>
        <begin position="43"/>
        <end position="66"/>
    </location>
</feature>
<evidence type="ECO:0000259" key="2">
    <source>
        <dbReference type="Pfam" id="PF13193"/>
    </source>
</evidence>
<protein>
    <recommendedName>
        <fullName evidence="2">AMP-binding enzyme C-terminal domain-containing protein</fullName>
    </recommendedName>
</protein>
<proteinExistence type="predicted"/>
<dbReference type="Pfam" id="PF13193">
    <property type="entry name" value="AMP-binding_C"/>
    <property type="match status" value="1"/>
</dbReference>
<comment type="caution">
    <text evidence="3">The sequence shown here is derived from an EMBL/GenBank/DDBJ whole genome shotgun (WGS) entry which is preliminary data.</text>
</comment>
<dbReference type="InterPro" id="IPR045851">
    <property type="entry name" value="AMP-bd_C_sf"/>
</dbReference>
<dbReference type="Gene3D" id="3.30.300.30">
    <property type="match status" value="1"/>
</dbReference>
<dbReference type="RefSeq" id="WP_344060546.1">
    <property type="nucleotide sequence ID" value="NZ_BAAAPN010000003.1"/>
</dbReference>
<evidence type="ECO:0000256" key="1">
    <source>
        <dbReference type="SAM" id="MobiDB-lite"/>
    </source>
</evidence>
<dbReference type="Proteomes" id="UP001501475">
    <property type="component" value="Unassembled WGS sequence"/>
</dbReference>
<dbReference type="InterPro" id="IPR025110">
    <property type="entry name" value="AMP-bd_C"/>
</dbReference>
<reference evidence="4" key="1">
    <citation type="journal article" date="2019" name="Int. J. Syst. Evol. Microbiol.">
        <title>The Global Catalogue of Microorganisms (GCM) 10K type strain sequencing project: providing services to taxonomists for standard genome sequencing and annotation.</title>
        <authorList>
            <consortium name="The Broad Institute Genomics Platform"/>
            <consortium name="The Broad Institute Genome Sequencing Center for Infectious Disease"/>
            <person name="Wu L."/>
            <person name="Ma J."/>
        </authorList>
    </citation>
    <scope>NUCLEOTIDE SEQUENCE [LARGE SCALE GENOMIC DNA]</scope>
    <source>
        <strain evidence="4">JCM 15591</strain>
    </source>
</reference>
<name>A0ABP4W0F3_9MICO</name>
<evidence type="ECO:0000313" key="3">
    <source>
        <dbReference type="EMBL" id="GAA1744110.1"/>
    </source>
</evidence>
<accession>A0ABP4W0F3</accession>
<dbReference type="SUPFAM" id="SSF56801">
    <property type="entry name" value="Acetyl-CoA synthetase-like"/>
    <property type="match status" value="1"/>
</dbReference>
<keyword evidence="4" id="KW-1185">Reference proteome</keyword>